<reference evidence="8 9" key="1">
    <citation type="submission" date="2019-07" db="EMBL/GenBank/DDBJ databases">
        <authorList>
            <person name="Friedrich A."/>
            <person name="Schacherer J."/>
        </authorList>
    </citation>
    <scope>NUCLEOTIDE SEQUENCE [LARGE SCALE GENOMIC DNA]</scope>
</reference>
<evidence type="ECO:0000313" key="9">
    <source>
        <dbReference type="Proteomes" id="UP000478008"/>
    </source>
</evidence>
<organism evidence="8 9">
    <name type="scientific">Dekkera bruxellensis</name>
    <name type="common">Brettanomyces custersii</name>
    <dbReference type="NCBI Taxonomy" id="5007"/>
    <lineage>
        <taxon>Eukaryota</taxon>
        <taxon>Fungi</taxon>
        <taxon>Dikarya</taxon>
        <taxon>Ascomycota</taxon>
        <taxon>Saccharomycotina</taxon>
        <taxon>Pichiomycetes</taxon>
        <taxon>Pichiales</taxon>
        <taxon>Pichiaceae</taxon>
        <taxon>Brettanomyces</taxon>
    </lineage>
</organism>
<dbReference type="PANTHER" id="PTHR13355">
    <property type="entry name" value="GLUCOSAMINE 6-PHOSPHATE N-ACETYLTRANSFERASE"/>
    <property type="match status" value="1"/>
</dbReference>
<dbReference type="Gene3D" id="3.40.630.30">
    <property type="match status" value="1"/>
</dbReference>
<dbReference type="Proteomes" id="UP000478008">
    <property type="component" value="Unassembled WGS sequence"/>
</dbReference>
<dbReference type="EMBL" id="CABFWN010000001">
    <property type="protein sequence ID" value="VUG16863.1"/>
    <property type="molecule type" value="Genomic_DNA"/>
</dbReference>
<dbReference type="EC" id="2.3.1.4" evidence="6"/>
<evidence type="ECO:0000256" key="1">
    <source>
        <dbReference type="ARBA" id="ARBA00004832"/>
    </source>
</evidence>
<gene>
    <name evidence="8" type="primary">GNA1</name>
    <name evidence="8" type="ORF">DEBR0S1_27556G</name>
</gene>
<keyword evidence="4 6" id="KW-0012">Acyltransferase</keyword>
<evidence type="ECO:0000313" key="8">
    <source>
        <dbReference type="EMBL" id="VUG16863.1"/>
    </source>
</evidence>
<dbReference type="AlphaFoldDB" id="A0A7D9GY53"/>
<dbReference type="GO" id="GO:0006048">
    <property type="term" value="P:UDP-N-acetylglucosamine biosynthetic process"/>
    <property type="evidence" value="ECO:0007669"/>
    <property type="project" value="UniProtKB-UniRule"/>
</dbReference>
<dbReference type="SUPFAM" id="SSF55729">
    <property type="entry name" value="Acyl-CoA N-acyltransferases (Nat)"/>
    <property type="match status" value="1"/>
</dbReference>
<keyword evidence="9" id="KW-1185">Reference proteome</keyword>
<dbReference type="PANTHER" id="PTHR13355:SF11">
    <property type="entry name" value="GLUCOSAMINE 6-PHOSPHATE N-ACETYLTRANSFERASE"/>
    <property type="match status" value="1"/>
</dbReference>
<dbReference type="CDD" id="cd04301">
    <property type="entry name" value="NAT_SF"/>
    <property type="match status" value="1"/>
</dbReference>
<evidence type="ECO:0000256" key="5">
    <source>
        <dbReference type="ARBA" id="ARBA00048964"/>
    </source>
</evidence>
<dbReference type="UniPathway" id="UPA00113">
    <property type="reaction ID" value="UER00529"/>
</dbReference>
<accession>A0A7D9GY53</accession>
<proteinExistence type="inferred from homology"/>
<dbReference type="InterPro" id="IPR039143">
    <property type="entry name" value="GNPNAT1-like"/>
</dbReference>
<keyword evidence="3 6" id="KW-0808">Transferase</keyword>
<dbReference type="GO" id="GO:0004343">
    <property type="term" value="F:glucosamine 6-phosphate N-acetyltransferase activity"/>
    <property type="evidence" value="ECO:0007669"/>
    <property type="project" value="UniProtKB-UniRule"/>
</dbReference>
<comment type="catalytic activity">
    <reaction evidence="5 6">
        <text>D-glucosamine 6-phosphate + acetyl-CoA = N-acetyl-D-glucosamine 6-phosphate + CoA + H(+)</text>
        <dbReference type="Rhea" id="RHEA:10292"/>
        <dbReference type="ChEBI" id="CHEBI:15378"/>
        <dbReference type="ChEBI" id="CHEBI:57287"/>
        <dbReference type="ChEBI" id="CHEBI:57288"/>
        <dbReference type="ChEBI" id="CHEBI:57513"/>
        <dbReference type="ChEBI" id="CHEBI:58725"/>
        <dbReference type="EC" id="2.3.1.4"/>
    </reaction>
</comment>
<dbReference type="InterPro" id="IPR000182">
    <property type="entry name" value="GNAT_dom"/>
</dbReference>
<dbReference type="InterPro" id="IPR016181">
    <property type="entry name" value="Acyl_CoA_acyltransferase"/>
</dbReference>
<feature type="domain" description="N-acetyltransferase" evidence="7">
    <location>
        <begin position="27"/>
        <end position="165"/>
    </location>
</feature>
<evidence type="ECO:0000256" key="4">
    <source>
        <dbReference type="ARBA" id="ARBA00023315"/>
    </source>
</evidence>
<name>A0A7D9GY53_DEKBR</name>
<protein>
    <recommendedName>
        <fullName evidence="6">Glucosamine 6-phosphate N-acetyltransferase</fullName>
        <ecNumber evidence="6">2.3.1.4</ecNumber>
    </recommendedName>
</protein>
<dbReference type="Pfam" id="PF00583">
    <property type="entry name" value="Acetyltransf_1"/>
    <property type="match status" value="1"/>
</dbReference>
<evidence type="ECO:0000256" key="2">
    <source>
        <dbReference type="ARBA" id="ARBA00006048"/>
    </source>
</evidence>
<evidence type="ECO:0000256" key="3">
    <source>
        <dbReference type="ARBA" id="ARBA00022679"/>
    </source>
</evidence>
<evidence type="ECO:0000256" key="6">
    <source>
        <dbReference type="RuleBase" id="RU365086"/>
    </source>
</evidence>
<comment type="similarity">
    <text evidence="2 6">Belongs to the acetyltransferase family. GNA1 subfamily.</text>
</comment>
<dbReference type="PROSITE" id="PS51186">
    <property type="entry name" value="GNAT"/>
    <property type="match status" value="1"/>
</dbReference>
<comment type="pathway">
    <text evidence="1 6">Nucleotide-sugar biosynthesis; UDP-N-acetyl-alpha-D-glucosamine biosynthesis; N-acetyl-alpha-D-glucosamine 1-phosphate from alpha-D-glucosamine 6-phosphate (route I): step 1/2.</text>
</comment>
<evidence type="ECO:0000259" key="7">
    <source>
        <dbReference type="PROSITE" id="PS51186"/>
    </source>
</evidence>
<sequence>MSPPYMITSDESLQIPQFSEGYRLRPIELADYKRGALDVLKNLTTVGDISREEFSELVKMWQRNPEIYHTYVIMNPLDKVVAIGSIIIEAKLIHHCGKVGHIEDIAVNSSEQGKRLGLSLIRYLLALGRKNGCYKVILDCDPANEGFYLKCGLSRAGYEMEYRFI</sequence>
<dbReference type="FunFam" id="3.40.630.30:FF:000105">
    <property type="entry name" value="Glucosamine 6-phosphate N-acetyltransferase"/>
    <property type="match status" value="1"/>
</dbReference>